<dbReference type="OrthoDB" id="6127067at2759"/>
<evidence type="ECO:0000256" key="1">
    <source>
        <dbReference type="ARBA" id="ARBA00004370"/>
    </source>
</evidence>
<evidence type="ECO:0000313" key="9">
    <source>
        <dbReference type="EMBL" id="GAU95923.1"/>
    </source>
</evidence>
<dbReference type="SUPFAM" id="SSF55073">
    <property type="entry name" value="Nucleotide cyclase"/>
    <property type="match status" value="1"/>
</dbReference>
<dbReference type="PANTHER" id="PTHR11920:SF335">
    <property type="entry name" value="GUANYLATE CYCLASE"/>
    <property type="match status" value="1"/>
</dbReference>
<dbReference type="InterPro" id="IPR050401">
    <property type="entry name" value="Cyclic_nucleotide_synthase"/>
</dbReference>
<protein>
    <recommendedName>
        <fullName evidence="8">Guanylate cyclase domain-containing protein</fullName>
    </recommendedName>
</protein>
<dbReference type="GO" id="GO:0001653">
    <property type="term" value="F:peptide receptor activity"/>
    <property type="evidence" value="ECO:0007669"/>
    <property type="project" value="TreeGrafter"/>
</dbReference>
<keyword evidence="2" id="KW-0812">Transmembrane</keyword>
<feature type="domain" description="Guanylate cyclase" evidence="8">
    <location>
        <begin position="1"/>
        <end position="18"/>
    </location>
</feature>
<dbReference type="PANTHER" id="PTHR11920">
    <property type="entry name" value="GUANYLYL CYCLASE"/>
    <property type="match status" value="1"/>
</dbReference>
<dbReference type="InterPro" id="IPR029787">
    <property type="entry name" value="Nucleotide_cyclase"/>
</dbReference>
<dbReference type="EMBL" id="BDGG01000003">
    <property type="protein sequence ID" value="GAU95923.1"/>
    <property type="molecule type" value="Genomic_DNA"/>
</dbReference>
<keyword evidence="3" id="KW-0547">Nucleotide-binding</keyword>
<dbReference type="GO" id="GO:0004383">
    <property type="term" value="F:guanylate cyclase activity"/>
    <property type="evidence" value="ECO:0007669"/>
    <property type="project" value="TreeGrafter"/>
</dbReference>
<accession>A0A1D1VAN8</accession>
<sequence>MPRYTLFGPTVTHAARMEQTGIAQRIHVSKACRDLLTKLGGFDLQKRDSEDFVSTTDDSTYWLLGRIGSKFKADGVLRS</sequence>
<dbReference type="GO" id="GO:0005886">
    <property type="term" value="C:plasma membrane"/>
    <property type="evidence" value="ECO:0007669"/>
    <property type="project" value="TreeGrafter"/>
</dbReference>
<evidence type="ECO:0000313" key="10">
    <source>
        <dbReference type="Proteomes" id="UP000186922"/>
    </source>
</evidence>
<dbReference type="Gene3D" id="3.30.70.1230">
    <property type="entry name" value="Nucleotide cyclase"/>
    <property type="match status" value="1"/>
</dbReference>
<dbReference type="GO" id="GO:0007168">
    <property type="term" value="P:receptor guanylyl cyclase signaling pathway"/>
    <property type="evidence" value="ECO:0007669"/>
    <property type="project" value="TreeGrafter"/>
</dbReference>
<keyword evidence="7" id="KW-0456">Lyase</keyword>
<evidence type="ECO:0000256" key="6">
    <source>
        <dbReference type="ARBA" id="ARBA00023180"/>
    </source>
</evidence>
<evidence type="ECO:0000256" key="4">
    <source>
        <dbReference type="ARBA" id="ARBA00022989"/>
    </source>
</evidence>
<evidence type="ECO:0000259" key="8">
    <source>
        <dbReference type="PROSITE" id="PS50125"/>
    </source>
</evidence>
<organism evidence="9 10">
    <name type="scientific">Ramazzottius varieornatus</name>
    <name type="common">Water bear</name>
    <name type="synonym">Tardigrade</name>
    <dbReference type="NCBI Taxonomy" id="947166"/>
    <lineage>
        <taxon>Eukaryota</taxon>
        <taxon>Metazoa</taxon>
        <taxon>Ecdysozoa</taxon>
        <taxon>Tardigrada</taxon>
        <taxon>Eutardigrada</taxon>
        <taxon>Parachela</taxon>
        <taxon>Hypsibioidea</taxon>
        <taxon>Ramazzottiidae</taxon>
        <taxon>Ramazzottius</taxon>
    </lineage>
</organism>
<proteinExistence type="predicted"/>
<dbReference type="GO" id="GO:0004016">
    <property type="term" value="F:adenylate cyclase activity"/>
    <property type="evidence" value="ECO:0007669"/>
    <property type="project" value="TreeGrafter"/>
</dbReference>
<dbReference type="GO" id="GO:0035556">
    <property type="term" value="P:intracellular signal transduction"/>
    <property type="evidence" value="ECO:0007669"/>
    <property type="project" value="InterPro"/>
</dbReference>
<dbReference type="PROSITE" id="PS50125">
    <property type="entry name" value="GUANYLATE_CYCLASE_2"/>
    <property type="match status" value="1"/>
</dbReference>
<dbReference type="Proteomes" id="UP000186922">
    <property type="component" value="Unassembled WGS sequence"/>
</dbReference>
<dbReference type="STRING" id="947166.A0A1D1VAN8"/>
<evidence type="ECO:0000256" key="7">
    <source>
        <dbReference type="ARBA" id="ARBA00023239"/>
    </source>
</evidence>
<evidence type="ECO:0000256" key="2">
    <source>
        <dbReference type="ARBA" id="ARBA00022692"/>
    </source>
</evidence>
<comment type="caution">
    <text evidence="9">The sequence shown here is derived from an EMBL/GenBank/DDBJ whole genome shotgun (WGS) entry which is preliminary data.</text>
</comment>
<dbReference type="AlphaFoldDB" id="A0A1D1VAN8"/>
<gene>
    <name evidence="9" type="primary">RvY_07446-1</name>
    <name evidence="9" type="synonym">RvY_07446.1</name>
    <name evidence="9" type="ORF">RvY_07446</name>
</gene>
<keyword evidence="6" id="KW-0325">Glycoprotein</keyword>
<keyword evidence="10" id="KW-1185">Reference proteome</keyword>
<dbReference type="InterPro" id="IPR001054">
    <property type="entry name" value="A/G_cyclase"/>
</dbReference>
<comment type="subcellular location">
    <subcellularLocation>
        <location evidence="1">Membrane</location>
    </subcellularLocation>
</comment>
<keyword evidence="5" id="KW-0472">Membrane</keyword>
<dbReference type="GO" id="GO:0000166">
    <property type="term" value="F:nucleotide binding"/>
    <property type="evidence" value="ECO:0007669"/>
    <property type="project" value="UniProtKB-KW"/>
</dbReference>
<evidence type="ECO:0000256" key="3">
    <source>
        <dbReference type="ARBA" id="ARBA00022741"/>
    </source>
</evidence>
<dbReference type="Pfam" id="PF00211">
    <property type="entry name" value="Guanylate_cyc"/>
    <property type="match status" value="1"/>
</dbReference>
<name>A0A1D1VAN8_RAMVA</name>
<evidence type="ECO:0000256" key="5">
    <source>
        <dbReference type="ARBA" id="ARBA00023136"/>
    </source>
</evidence>
<keyword evidence="4" id="KW-1133">Transmembrane helix</keyword>
<reference evidence="9 10" key="1">
    <citation type="journal article" date="2016" name="Nat. Commun.">
        <title>Extremotolerant tardigrade genome and improved radiotolerance of human cultured cells by tardigrade-unique protein.</title>
        <authorList>
            <person name="Hashimoto T."/>
            <person name="Horikawa D.D."/>
            <person name="Saito Y."/>
            <person name="Kuwahara H."/>
            <person name="Kozuka-Hata H."/>
            <person name="Shin-I T."/>
            <person name="Minakuchi Y."/>
            <person name="Ohishi K."/>
            <person name="Motoyama A."/>
            <person name="Aizu T."/>
            <person name="Enomoto A."/>
            <person name="Kondo K."/>
            <person name="Tanaka S."/>
            <person name="Hara Y."/>
            <person name="Koshikawa S."/>
            <person name="Sagara H."/>
            <person name="Miura T."/>
            <person name="Yokobori S."/>
            <person name="Miyagawa K."/>
            <person name="Suzuki Y."/>
            <person name="Kubo T."/>
            <person name="Oyama M."/>
            <person name="Kohara Y."/>
            <person name="Fujiyama A."/>
            <person name="Arakawa K."/>
            <person name="Katayama T."/>
            <person name="Toyoda A."/>
            <person name="Kunieda T."/>
        </authorList>
    </citation>
    <scope>NUCLEOTIDE SEQUENCE [LARGE SCALE GENOMIC DNA]</scope>
    <source>
        <strain evidence="9 10">YOKOZUNA-1</strain>
    </source>
</reference>